<protein>
    <submittedName>
        <fullName evidence="2">Uncharacterized protein</fullName>
    </submittedName>
</protein>
<name>A0AAN6DX20_9EURO</name>
<dbReference type="AlphaFoldDB" id="A0AAN6DX20"/>
<sequence>MWLWCFSTVSNSLQLCALAISCCRNMTLCQFPVCLTLYLVVFQQLLRSLRVSGTSVGRGKRQGIPEDDVSISNLRLSTLCEVNSCPTAIDFQKSSAEGSCGEHSQLRIMQPELKGL</sequence>
<feature type="signal peptide" evidence="1">
    <location>
        <begin position="1"/>
        <end position="19"/>
    </location>
</feature>
<gene>
    <name evidence="2" type="ORF">EDD36DRAFT_218448</name>
</gene>
<reference evidence="2" key="1">
    <citation type="journal article" date="2022" name="bioRxiv">
        <title>Deciphering the potential niche of two novel black yeast fungi from a biological soil crust based on their genomes, phenotypes, and melanin regulation.</title>
        <authorList>
            <consortium name="DOE Joint Genome Institute"/>
            <person name="Carr E.C."/>
            <person name="Barton Q."/>
            <person name="Grambo S."/>
            <person name="Sullivan M."/>
            <person name="Renfro C.M."/>
            <person name="Kuo A."/>
            <person name="Pangilinan J."/>
            <person name="Lipzen A."/>
            <person name="Keymanesh K."/>
            <person name="Savage E."/>
            <person name="Barry K."/>
            <person name="Grigoriev I.V."/>
            <person name="Riekhof W.R."/>
            <person name="Harris S.S."/>
        </authorList>
    </citation>
    <scope>NUCLEOTIDE SEQUENCE</scope>
    <source>
        <strain evidence="2">JF 03-4F</strain>
    </source>
</reference>
<evidence type="ECO:0000313" key="2">
    <source>
        <dbReference type="EMBL" id="KAI1614156.1"/>
    </source>
</evidence>
<proteinExistence type="predicted"/>
<comment type="caution">
    <text evidence="2">The sequence shown here is derived from an EMBL/GenBank/DDBJ whole genome shotgun (WGS) entry which is preliminary data.</text>
</comment>
<dbReference type="Proteomes" id="UP001203852">
    <property type="component" value="Unassembled WGS sequence"/>
</dbReference>
<organism evidence="2 3">
    <name type="scientific">Exophiala viscosa</name>
    <dbReference type="NCBI Taxonomy" id="2486360"/>
    <lineage>
        <taxon>Eukaryota</taxon>
        <taxon>Fungi</taxon>
        <taxon>Dikarya</taxon>
        <taxon>Ascomycota</taxon>
        <taxon>Pezizomycotina</taxon>
        <taxon>Eurotiomycetes</taxon>
        <taxon>Chaetothyriomycetidae</taxon>
        <taxon>Chaetothyriales</taxon>
        <taxon>Herpotrichiellaceae</taxon>
        <taxon>Exophiala</taxon>
    </lineage>
</organism>
<keyword evidence="1" id="KW-0732">Signal</keyword>
<evidence type="ECO:0000256" key="1">
    <source>
        <dbReference type="SAM" id="SignalP"/>
    </source>
</evidence>
<keyword evidence="3" id="KW-1185">Reference proteome</keyword>
<feature type="chain" id="PRO_5043048990" evidence="1">
    <location>
        <begin position="20"/>
        <end position="116"/>
    </location>
</feature>
<evidence type="ECO:0000313" key="3">
    <source>
        <dbReference type="Proteomes" id="UP001203852"/>
    </source>
</evidence>
<accession>A0AAN6DX20</accession>
<dbReference type="EMBL" id="MU404353">
    <property type="protein sequence ID" value="KAI1614156.1"/>
    <property type="molecule type" value="Genomic_DNA"/>
</dbReference>